<name>A0A3N4KJV9_9PEZI</name>
<keyword evidence="10" id="KW-1185">Reference proteome</keyword>
<evidence type="ECO:0000256" key="6">
    <source>
        <dbReference type="ARBA" id="ARBA00022759"/>
    </source>
</evidence>
<dbReference type="PANTHER" id="PTHR46018:SF2">
    <property type="entry name" value="ZINC PHOSPHODIESTERASE ELAC PROTEIN 1"/>
    <property type="match status" value="1"/>
</dbReference>
<comment type="cofactor">
    <cofactor evidence="1">
        <name>Zn(2+)</name>
        <dbReference type="ChEBI" id="CHEBI:29105"/>
    </cofactor>
</comment>
<dbReference type="GO" id="GO:0005634">
    <property type="term" value="C:nucleus"/>
    <property type="evidence" value="ECO:0007669"/>
    <property type="project" value="TreeGrafter"/>
</dbReference>
<keyword evidence="7 9" id="KW-0378">Hydrolase</keyword>
<dbReference type="GO" id="GO:0042781">
    <property type="term" value="F:3'-tRNA processing endoribonuclease activity"/>
    <property type="evidence" value="ECO:0007669"/>
    <property type="project" value="TreeGrafter"/>
</dbReference>
<organism evidence="9 10">
    <name type="scientific">Morchella conica CCBAS932</name>
    <dbReference type="NCBI Taxonomy" id="1392247"/>
    <lineage>
        <taxon>Eukaryota</taxon>
        <taxon>Fungi</taxon>
        <taxon>Dikarya</taxon>
        <taxon>Ascomycota</taxon>
        <taxon>Pezizomycotina</taxon>
        <taxon>Pezizomycetes</taxon>
        <taxon>Pezizales</taxon>
        <taxon>Morchellaceae</taxon>
        <taxon>Morchella</taxon>
    </lineage>
</organism>
<keyword evidence="5" id="KW-0479">Metal-binding</keyword>
<keyword evidence="4" id="KW-0540">Nuclease</keyword>
<dbReference type="STRING" id="1392247.A0A3N4KJV9"/>
<dbReference type="Pfam" id="PF23023">
    <property type="entry name" value="Anti-Pycsar_Apyc1"/>
    <property type="match status" value="1"/>
</dbReference>
<sequence length="422" mass="45900">MPPSITVLPLGTASAVPSLTRNHSSLAVILPSSSTAIFDVGEGTQHRIQRFPIKLNKVEKIFITHLHGDHVFGLCPLLATLMNGAGGTADPDADPRTHDANAPPKKPRIEIYGPKGLREYIRAGLTLTYTHLGDWYVVHELHFPHDAPSDPTENCYLKEHPSGTNIPQDAQGFWRDIAAWTHPAHGNVELTISAAEIKHSVPSVGYVLTESPRPGKIPRDYAARISKHKEALQRSGHENPMKFLGLLQAWDCPEDAALELPDGTRLTRPPKARGRRITVLGDTYDPSPIVPLAEYSDVLVHEATNAYLPGLDPTTKDTETYETVEGLAKSRGHSTPEMAGRFAHAIKLGEASETGRRDGLLILNHFSSRYKDDDADGPDGAAKKIMVRIGECAMGSWMSAMGSSEGLRVICARDGVPIEVKG</sequence>
<dbReference type="HAMAP" id="MF_01818">
    <property type="entry name" value="RNase_Z_BN"/>
    <property type="match status" value="1"/>
</dbReference>
<dbReference type="SUPFAM" id="SSF56281">
    <property type="entry name" value="Metallo-hydrolase/oxidoreductase"/>
    <property type="match status" value="1"/>
</dbReference>
<evidence type="ECO:0000313" key="10">
    <source>
        <dbReference type="Proteomes" id="UP000277580"/>
    </source>
</evidence>
<gene>
    <name evidence="9" type="ORF">P167DRAFT_537374</name>
</gene>
<evidence type="ECO:0000256" key="1">
    <source>
        <dbReference type="ARBA" id="ARBA00001947"/>
    </source>
</evidence>
<dbReference type="Gene3D" id="3.60.15.10">
    <property type="entry name" value="Ribonuclease Z/Hydroxyacylglutathione hydrolase-like"/>
    <property type="match status" value="1"/>
</dbReference>
<dbReference type="InterPro" id="IPR036866">
    <property type="entry name" value="RibonucZ/Hydroxyglut_hydro"/>
</dbReference>
<proteinExistence type="inferred from homology"/>
<dbReference type="InterPro" id="IPR013471">
    <property type="entry name" value="RNase_Z/BN"/>
</dbReference>
<evidence type="ECO:0000256" key="4">
    <source>
        <dbReference type="ARBA" id="ARBA00022722"/>
    </source>
</evidence>
<dbReference type="InParanoid" id="A0A3N4KJV9"/>
<dbReference type="GO" id="GO:0046872">
    <property type="term" value="F:metal ion binding"/>
    <property type="evidence" value="ECO:0007669"/>
    <property type="project" value="UniProtKB-KW"/>
</dbReference>
<keyword evidence="3" id="KW-0819">tRNA processing</keyword>
<dbReference type="EMBL" id="ML119140">
    <property type="protein sequence ID" value="RPB10846.1"/>
    <property type="molecule type" value="Genomic_DNA"/>
</dbReference>
<evidence type="ECO:0000256" key="8">
    <source>
        <dbReference type="ARBA" id="ARBA00022833"/>
    </source>
</evidence>
<keyword evidence="8" id="KW-0862">Zinc</keyword>
<protein>
    <submittedName>
        <fullName evidence="9">Metallo-hydrolase/oxidoreductase</fullName>
    </submittedName>
</protein>
<evidence type="ECO:0000256" key="3">
    <source>
        <dbReference type="ARBA" id="ARBA00022694"/>
    </source>
</evidence>
<accession>A0A3N4KJV9</accession>
<reference evidence="9 10" key="1">
    <citation type="journal article" date="2018" name="Nat. Ecol. Evol.">
        <title>Pezizomycetes genomes reveal the molecular basis of ectomycorrhizal truffle lifestyle.</title>
        <authorList>
            <person name="Murat C."/>
            <person name="Payen T."/>
            <person name="Noel B."/>
            <person name="Kuo A."/>
            <person name="Morin E."/>
            <person name="Chen J."/>
            <person name="Kohler A."/>
            <person name="Krizsan K."/>
            <person name="Balestrini R."/>
            <person name="Da Silva C."/>
            <person name="Montanini B."/>
            <person name="Hainaut M."/>
            <person name="Levati E."/>
            <person name="Barry K.W."/>
            <person name="Belfiori B."/>
            <person name="Cichocki N."/>
            <person name="Clum A."/>
            <person name="Dockter R.B."/>
            <person name="Fauchery L."/>
            <person name="Guy J."/>
            <person name="Iotti M."/>
            <person name="Le Tacon F."/>
            <person name="Lindquist E.A."/>
            <person name="Lipzen A."/>
            <person name="Malagnac F."/>
            <person name="Mello A."/>
            <person name="Molinier V."/>
            <person name="Miyauchi S."/>
            <person name="Poulain J."/>
            <person name="Riccioni C."/>
            <person name="Rubini A."/>
            <person name="Sitrit Y."/>
            <person name="Splivallo R."/>
            <person name="Traeger S."/>
            <person name="Wang M."/>
            <person name="Zifcakova L."/>
            <person name="Wipf D."/>
            <person name="Zambonelli A."/>
            <person name="Paolocci F."/>
            <person name="Nowrousian M."/>
            <person name="Ottonello S."/>
            <person name="Baldrian P."/>
            <person name="Spatafora J.W."/>
            <person name="Henrissat B."/>
            <person name="Nagy L.G."/>
            <person name="Aury J.M."/>
            <person name="Wincker P."/>
            <person name="Grigoriev I.V."/>
            <person name="Bonfante P."/>
            <person name="Martin F.M."/>
        </authorList>
    </citation>
    <scope>NUCLEOTIDE SEQUENCE [LARGE SCALE GENOMIC DNA]</scope>
    <source>
        <strain evidence="9 10">CCBAS932</strain>
    </source>
</reference>
<evidence type="ECO:0000256" key="5">
    <source>
        <dbReference type="ARBA" id="ARBA00022723"/>
    </source>
</evidence>
<dbReference type="CDD" id="cd07717">
    <property type="entry name" value="RNaseZ_ZiPD-like_MBL-fold"/>
    <property type="match status" value="1"/>
</dbReference>
<evidence type="ECO:0000313" key="9">
    <source>
        <dbReference type="EMBL" id="RPB10846.1"/>
    </source>
</evidence>
<keyword evidence="6" id="KW-0255">Endonuclease</keyword>
<evidence type="ECO:0000256" key="7">
    <source>
        <dbReference type="ARBA" id="ARBA00022801"/>
    </source>
</evidence>
<dbReference type="Proteomes" id="UP000277580">
    <property type="component" value="Unassembled WGS sequence"/>
</dbReference>
<comment type="subunit">
    <text evidence="2">Homodimer.</text>
</comment>
<dbReference type="PANTHER" id="PTHR46018">
    <property type="entry name" value="ZINC PHOSPHODIESTERASE ELAC PROTEIN 1"/>
    <property type="match status" value="1"/>
</dbReference>
<dbReference type="AlphaFoldDB" id="A0A3N4KJV9"/>
<evidence type="ECO:0000256" key="2">
    <source>
        <dbReference type="ARBA" id="ARBA00011738"/>
    </source>
</evidence>
<dbReference type="OrthoDB" id="527344at2759"/>